<sequence>MARLPQASFIQGGFYHIYNRGNRKQKIFLNDKDYKRYLDRLKEYKSKHDITVLAYCLMPNHVHLILRQDGPEPISTFIQKLHTAYSMYFNKKYQQVGHVFENRFKTKIINKDEYLTHLSRYIHLNPKRLVKKLSSYRWSSYPAYLHEITDDLLNTNFVLKMFKSKNQTLEDAVNNYKDFVKAYDGNFEEIHEVIFDHPNL</sequence>
<dbReference type="AlphaFoldDB" id="A0A1F5G8C7"/>
<reference evidence="2 3" key="1">
    <citation type="journal article" date="2016" name="Nat. Commun.">
        <title>Thousands of microbial genomes shed light on interconnected biogeochemical processes in an aquifer system.</title>
        <authorList>
            <person name="Anantharaman K."/>
            <person name="Brown C.T."/>
            <person name="Hug L.A."/>
            <person name="Sharon I."/>
            <person name="Castelle C.J."/>
            <person name="Probst A.J."/>
            <person name="Thomas B.C."/>
            <person name="Singh A."/>
            <person name="Wilkins M.J."/>
            <person name="Karaoz U."/>
            <person name="Brodie E.L."/>
            <person name="Williams K.H."/>
            <person name="Hubbard S.S."/>
            <person name="Banfield J.F."/>
        </authorList>
    </citation>
    <scope>NUCLEOTIDE SEQUENCE [LARGE SCALE GENOMIC DNA]</scope>
</reference>
<gene>
    <name evidence="2" type="ORF">A3D04_04980</name>
</gene>
<dbReference type="PANTHER" id="PTHR34322">
    <property type="entry name" value="TRANSPOSASE, Y1_TNP DOMAIN-CONTAINING"/>
    <property type="match status" value="1"/>
</dbReference>
<proteinExistence type="predicted"/>
<name>A0A1F5G8C7_9BACT</name>
<evidence type="ECO:0000259" key="1">
    <source>
        <dbReference type="SMART" id="SM01321"/>
    </source>
</evidence>
<dbReference type="Gene3D" id="3.30.70.1290">
    <property type="entry name" value="Transposase IS200-like"/>
    <property type="match status" value="1"/>
</dbReference>
<dbReference type="Pfam" id="PF01797">
    <property type="entry name" value="Y1_Tnp"/>
    <property type="match status" value="1"/>
</dbReference>
<dbReference type="SMART" id="SM01321">
    <property type="entry name" value="Y1_Tnp"/>
    <property type="match status" value="1"/>
</dbReference>
<organism evidence="2 3">
    <name type="scientific">Candidatus Curtissbacteria bacterium RIFCSPHIGHO2_02_FULL_40_16b</name>
    <dbReference type="NCBI Taxonomy" id="1797714"/>
    <lineage>
        <taxon>Bacteria</taxon>
        <taxon>Candidatus Curtissiibacteriota</taxon>
    </lineage>
</organism>
<protein>
    <recommendedName>
        <fullName evidence="1">Transposase IS200-like domain-containing protein</fullName>
    </recommendedName>
</protein>
<dbReference type="PANTHER" id="PTHR34322:SF2">
    <property type="entry name" value="TRANSPOSASE IS200-LIKE DOMAIN-CONTAINING PROTEIN"/>
    <property type="match status" value="1"/>
</dbReference>
<comment type="caution">
    <text evidence="2">The sequence shown here is derived from an EMBL/GenBank/DDBJ whole genome shotgun (WGS) entry which is preliminary data.</text>
</comment>
<evidence type="ECO:0000313" key="3">
    <source>
        <dbReference type="Proteomes" id="UP000177369"/>
    </source>
</evidence>
<dbReference type="GO" id="GO:0003677">
    <property type="term" value="F:DNA binding"/>
    <property type="evidence" value="ECO:0007669"/>
    <property type="project" value="InterPro"/>
</dbReference>
<dbReference type="Proteomes" id="UP000177369">
    <property type="component" value="Unassembled WGS sequence"/>
</dbReference>
<dbReference type="EMBL" id="MFBD01000039">
    <property type="protein sequence ID" value="OGD88074.1"/>
    <property type="molecule type" value="Genomic_DNA"/>
</dbReference>
<dbReference type="STRING" id="1797714.A3D04_04980"/>
<dbReference type="SUPFAM" id="SSF143422">
    <property type="entry name" value="Transposase IS200-like"/>
    <property type="match status" value="1"/>
</dbReference>
<dbReference type="GO" id="GO:0004803">
    <property type="term" value="F:transposase activity"/>
    <property type="evidence" value="ECO:0007669"/>
    <property type="project" value="InterPro"/>
</dbReference>
<evidence type="ECO:0000313" key="2">
    <source>
        <dbReference type="EMBL" id="OGD88074.1"/>
    </source>
</evidence>
<accession>A0A1F5G8C7</accession>
<feature type="domain" description="Transposase IS200-like" evidence="1">
    <location>
        <begin position="10"/>
        <end position="125"/>
    </location>
</feature>
<dbReference type="InterPro" id="IPR002686">
    <property type="entry name" value="Transposase_17"/>
</dbReference>
<dbReference type="InterPro" id="IPR036515">
    <property type="entry name" value="Transposase_17_sf"/>
</dbReference>
<dbReference type="GO" id="GO:0006313">
    <property type="term" value="P:DNA transposition"/>
    <property type="evidence" value="ECO:0007669"/>
    <property type="project" value="InterPro"/>
</dbReference>